<evidence type="ECO:0000313" key="1">
    <source>
        <dbReference type="EMBL" id="KXA90164.1"/>
    </source>
</evidence>
<proteinExistence type="predicted"/>
<dbReference type="SUPFAM" id="SSF51905">
    <property type="entry name" value="FAD/NAD(P)-binding domain"/>
    <property type="match status" value="1"/>
</dbReference>
<keyword evidence="2" id="KW-1185">Reference proteome</keyword>
<evidence type="ECO:0008006" key="3">
    <source>
        <dbReference type="Google" id="ProtNLM"/>
    </source>
</evidence>
<dbReference type="Proteomes" id="UP000070184">
    <property type="component" value="Unassembled WGS sequence"/>
</dbReference>
<name>A0A133U7J7_9EURY</name>
<dbReference type="AlphaFoldDB" id="A0A133U7J7"/>
<protein>
    <recommendedName>
        <fullName evidence="3">Amine oxidase domain-containing protein</fullName>
    </recommendedName>
</protein>
<dbReference type="PANTHER" id="PTHR10668:SF103">
    <property type="entry name" value="PYRIDINE NUCLEOTIDE-DISULFIDE OXIDOREDUCTASE DOMAIN-CONTAINING PROTEIN 2"/>
    <property type="match status" value="1"/>
</dbReference>
<comment type="caution">
    <text evidence="1">The sequence shown here is derived from an EMBL/GenBank/DDBJ whole genome shotgun (WGS) entry which is preliminary data.</text>
</comment>
<sequence>MSDYDVIVIGAGPNGLTTGAYMAKAGADVLVIEKRREAGGGLASESEGGFTYQPHATYHMMADLMPPYHDLNLSQWGIDFYKPDPRVVLHTKDGPLTAYGEPEKTGESIANFSEEDAESFKDLFRDSKEAFDEVILPATYEPPVPPGDQTMMLKDSAAGERVLEWSEMSYLEIIDSYDIGEPTRALLLYLSTMWGIDPKTTGIGFMFPLYLVRMIECSGLVGGSHRLNTALHSVIYQNGGRVVDGKIAKDIVIEDGEAKGVKIEDPVKGEEEYPAPHSARPGIWVEEGKEEAETITADAIVSTLNPEQTFLTLIGEENLPDYLHDRVKSWEWEEQSLFNFHIGLRNPPEYECGGEKSEINKALLQIMGVDTSDDILAGYEELKENKYTDHGHATCYTRYSPNTAPVRNGNQFHIARWETLAPYELQGDPENWDQMKEEIAGEYMDLWSNYASNIDHLGGKLFFTTPLGIERRFSTMKRGSFKHGEYESLQMGVNRPHVDCSDTTTPIDGLFVAGASVYPGGMITLAPGYIAAGKVCEYLGAEKWWEPPECVLEAREKGFLP</sequence>
<dbReference type="InterPro" id="IPR036188">
    <property type="entry name" value="FAD/NAD-bd_sf"/>
</dbReference>
<organism evidence="1 2">
    <name type="scientific">candidate division MSBL1 archaeon SCGC-AAA259B11</name>
    <dbReference type="NCBI Taxonomy" id="1698260"/>
    <lineage>
        <taxon>Archaea</taxon>
        <taxon>Methanobacteriati</taxon>
        <taxon>Methanobacteriota</taxon>
        <taxon>candidate division MSBL1</taxon>
    </lineage>
</organism>
<reference evidence="1 2" key="1">
    <citation type="journal article" date="2016" name="Sci. Rep.">
        <title>Metabolic traits of an uncultured archaeal lineage -MSBL1- from brine pools of the Red Sea.</title>
        <authorList>
            <person name="Mwirichia R."/>
            <person name="Alam I."/>
            <person name="Rashid M."/>
            <person name="Vinu M."/>
            <person name="Ba-Alawi W."/>
            <person name="Anthony Kamau A."/>
            <person name="Kamanda Ngugi D."/>
            <person name="Goker M."/>
            <person name="Klenk H.P."/>
            <person name="Bajic V."/>
            <person name="Stingl U."/>
        </authorList>
    </citation>
    <scope>NUCLEOTIDE SEQUENCE [LARGE SCALE GENOMIC DNA]</scope>
    <source>
        <strain evidence="1">SCGC-AAA259B11</strain>
    </source>
</reference>
<dbReference type="Pfam" id="PF13450">
    <property type="entry name" value="NAD_binding_8"/>
    <property type="match status" value="1"/>
</dbReference>
<dbReference type="Gene3D" id="3.50.50.60">
    <property type="entry name" value="FAD/NAD(P)-binding domain"/>
    <property type="match status" value="2"/>
</dbReference>
<dbReference type="EMBL" id="LHXK01000011">
    <property type="protein sequence ID" value="KXA90164.1"/>
    <property type="molecule type" value="Genomic_DNA"/>
</dbReference>
<dbReference type="PANTHER" id="PTHR10668">
    <property type="entry name" value="PHYTOENE DEHYDROGENASE"/>
    <property type="match status" value="1"/>
</dbReference>
<evidence type="ECO:0000313" key="2">
    <source>
        <dbReference type="Proteomes" id="UP000070184"/>
    </source>
</evidence>
<accession>A0A133U7J7</accession>
<gene>
    <name evidence="1" type="ORF">AKJ61_01345</name>
</gene>